<dbReference type="InterPro" id="IPR013099">
    <property type="entry name" value="K_chnl_dom"/>
</dbReference>
<gene>
    <name evidence="3" type="ORF">KUM34_014940</name>
</gene>
<keyword evidence="1" id="KW-0472">Membrane</keyword>
<evidence type="ECO:0000256" key="1">
    <source>
        <dbReference type="SAM" id="Phobius"/>
    </source>
</evidence>
<name>A0AA47A9N6_RHORH</name>
<feature type="transmembrane region" description="Helical" evidence="1">
    <location>
        <begin position="16"/>
        <end position="37"/>
    </location>
</feature>
<reference evidence="3 4" key="1">
    <citation type="journal article" date="2021" name="Front. Microbiol.">
        <title>Bacterial Transformation of Aromatic Monomers in Softwood Black Liquor.</title>
        <authorList>
            <person name="Navas L.E."/>
            <person name="Dexter G."/>
            <person name="Liu J."/>
            <person name="Levy-Booth D."/>
            <person name="Cho M."/>
            <person name="Jang S.K."/>
            <person name="Mansfield S.D."/>
            <person name="Renneckar S."/>
            <person name="Mohn W.W."/>
            <person name="Eltis L.D."/>
        </authorList>
    </citation>
    <scope>NUCLEOTIDE SEQUENCE [LARGE SCALE GENOMIC DNA]</scope>
    <source>
        <strain evidence="3 4">GD02</strain>
    </source>
</reference>
<proteinExistence type="predicted"/>
<dbReference type="EMBL" id="CP083974">
    <property type="protein sequence ID" value="UZF43208.1"/>
    <property type="molecule type" value="Genomic_DNA"/>
</dbReference>
<feature type="transmembrane region" description="Helical" evidence="1">
    <location>
        <begin position="144"/>
        <end position="165"/>
    </location>
</feature>
<organism evidence="3 4">
    <name type="scientific">Rhodococcus rhodochrous</name>
    <dbReference type="NCBI Taxonomy" id="1829"/>
    <lineage>
        <taxon>Bacteria</taxon>
        <taxon>Bacillati</taxon>
        <taxon>Actinomycetota</taxon>
        <taxon>Actinomycetes</taxon>
        <taxon>Mycobacteriales</taxon>
        <taxon>Nocardiaceae</taxon>
        <taxon>Rhodococcus</taxon>
    </lineage>
</organism>
<keyword evidence="3" id="KW-0407">Ion channel</keyword>
<dbReference type="GO" id="GO:0034220">
    <property type="term" value="P:monoatomic ion transmembrane transport"/>
    <property type="evidence" value="ECO:0007669"/>
    <property type="project" value="UniProtKB-KW"/>
</dbReference>
<feature type="transmembrane region" description="Helical" evidence="1">
    <location>
        <begin position="49"/>
        <end position="68"/>
    </location>
</feature>
<protein>
    <submittedName>
        <fullName evidence="3">Potassium channel family protein</fullName>
    </submittedName>
</protein>
<feature type="domain" description="Potassium channel" evidence="2">
    <location>
        <begin position="92"/>
        <end position="168"/>
    </location>
</feature>
<keyword evidence="1" id="KW-1133">Transmembrane helix</keyword>
<keyword evidence="1" id="KW-0812">Transmembrane</keyword>
<dbReference type="Gene3D" id="1.10.287.70">
    <property type="match status" value="1"/>
</dbReference>
<keyword evidence="3" id="KW-0406">Ion transport</keyword>
<accession>A0AA47A9N6</accession>
<evidence type="ECO:0000259" key="2">
    <source>
        <dbReference type="Pfam" id="PF07885"/>
    </source>
</evidence>
<feature type="transmembrane region" description="Helical" evidence="1">
    <location>
        <begin position="119"/>
        <end position="137"/>
    </location>
</feature>
<evidence type="ECO:0000313" key="3">
    <source>
        <dbReference type="EMBL" id="UZF43208.1"/>
    </source>
</evidence>
<dbReference type="RefSeq" id="WP_059381046.1">
    <property type="nucleotide sequence ID" value="NZ_CP032221.1"/>
</dbReference>
<dbReference type="Proteomes" id="UP001162740">
    <property type="component" value="Chromosome"/>
</dbReference>
<sequence length="180" mass="19405">MADPPRTPDPRERRRLILAALARPALTALVLVSVYFVVPLDQVTGLSDVLFLVGGGVVVLLVGGWQVHRILAAEYPAVQAIEALISVVSLHLVLFATVYLRMSVVAADNFSEPLSRIDAIYFCLTVFATVGFGDISAESEAARAVVSVQMVANLVFFAVGIRLLAAAVQWRRRSRGDTEG</sequence>
<dbReference type="AlphaFoldDB" id="A0AA47A9N6"/>
<feature type="transmembrane region" description="Helical" evidence="1">
    <location>
        <begin position="80"/>
        <end position="99"/>
    </location>
</feature>
<dbReference type="SUPFAM" id="SSF81324">
    <property type="entry name" value="Voltage-gated potassium channels"/>
    <property type="match status" value="1"/>
</dbReference>
<evidence type="ECO:0000313" key="4">
    <source>
        <dbReference type="Proteomes" id="UP001162740"/>
    </source>
</evidence>
<dbReference type="Pfam" id="PF07885">
    <property type="entry name" value="Ion_trans_2"/>
    <property type="match status" value="1"/>
</dbReference>
<keyword evidence="3" id="KW-0813">Transport</keyword>